<feature type="transmembrane region" description="Helical" evidence="5">
    <location>
        <begin position="261"/>
        <end position="283"/>
    </location>
</feature>
<organism evidence="7 8">
    <name type="scientific">Enemella evansiae</name>
    <dbReference type="NCBI Taxonomy" id="2016499"/>
    <lineage>
        <taxon>Bacteria</taxon>
        <taxon>Bacillati</taxon>
        <taxon>Actinomycetota</taxon>
        <taxon>Actinomycetes</taxon>
        <taxon>Propionibacteriales</taxon>
        <taxon>Propionibacteriaceae</taxon>
        <taxon>Enemella</taxon>
    </lineage>
</organism>
<keyword evidence="4 5" id="KW-0472">Membrane</keyword>
<dbReference type="SUPFAM" id="SSF103473">
    <property type="entry name" value="MFS general substrate transporter"/>
    <property type="match status" value="1"/>
</dbReference>
<evidence type="ECO:0000256" key="2">
    <source>
        <dbReference type="ARBA" id="ARBA00022692"/>
    </source>
</evidence>
<dbReference type="InterPro" id="IPR011701">
    <property type="entry name" value="MFS"/>
</dbReference>
<accession>A0A255G1I5</accession>
<dbReference type="PANTHER" id="PTHR23508">
    <property type="entry name" value="CARBOXYLIC ACID TRANSPORTER PROTEIN HOMOLOG"/>
    <property type="match status" value="1"/>
</dbReference>
<evidence type="ECO:0000313" key="8">
    <source>
        <dbReference type="Proteomes" id="UP000215896"/>
    </source>
</evidence>
<feature type="transmembrane region" description="Helical" evidence="5">
    <location>
        <begin position="221"/>
        <end position="241"/>
    </location>
</feature>
<reference evidence="7 8" key="1">
    <citation type="submission" date="2017-07" db="EMBL/GenBank/DDBJ databases">
        <title>Draft whole genome sequences of clinical Proprionibacteriaceae strains.</title>
        <authorList>
            <person name="Bernier A.-M."/>
            <person name="Bernard K."/>
            <person name="Domingo M.-C."/>
        </authorList>
    </citation>
    <scope>NUCLEOTIDE SEQUENCE [LARGE SCALE GENOMIC DNA]</scope>
    <source>
        <strain evidence="7 8">NML 030167</strain>
    </source>
</reference>
<keyword evidence="3 5" id="KW-1133">Transmembrane helix</keyword>
<dbReference type="InterPro" id="IPR020846">
    <property type="entry name" value="MFS_dom"/>
</dbReference>
<dbReference type="PANTHER" id="PTHR23508:SF10">
    <property type="entry name" value="CARBOXYLIC ACID TRANSPORTER PROTEIN HOMOLOG"/>
    <property type="match status" value="1"/>
</dbReference>
<comment type="caution">
    <text evidence="7">The sequence shown here is derived from an EMBL/GenBank/DDBJ whole genome shotgun (WGS) entry which is preliminary data.</text>
</comment>
<dbReference type="OrthoDB" id="9787026at2"/>
<dbReference type="GO" id="GO:0046943">
    <property type="term" value="F:carboxylic acid transmembrane transporter activity"/>
    <property type="evidence" value="ECO:0007669"/>
    <property type="project" value="TreeGrafter"/>
</dbReference>
<feature type="transmembrane region" description="Helical" evidence="5">
    <location>
        <begin position="349"/>
        <end position="374"/>
    </location>
</feature>
<feature type="transmembrane region" description="Helical" evidence="5">
    <location>
        <begin position="380"/>
        <end position="399"/>
    </location>
</feature>
<dbReference type="GO" id="GO:0005886">
    <property type="term" value="C:plasma membrane"/>
    <property type="evidence" value="ECO:0007669"/>
    <property type="project" value="UniProtKB-SubCell"/>
</dbReference>
<sequence>MLICGLSITFDGYDLVVYGTTIPKLMAEWGIGPAQAGAIGSYSLIGMMIGALVIGSLADRVGRRKVLIASVAWFSLWMIVCAIAPSVTLFAVARFLCGLGLGACMPTAAAVVVEYAPRERSNFIYGMMQSGFAVGGILAALLGILVMPAFGWRAMYWIGALPLLIVCLPALKWLPESIEFLMAKGRRDQAYRLADRLGLVEPTTHDEGPGKVRLSRLFSGGLALPTVLFWVSTFCALLLVYGLNTWLPEIMRKQGYPLGSALSFLLVFNLGSILGLVVGATIADRIGSKPVIAVSFALAAISAVILSFNPNVIVLYLLVAIGGYGAIGTQTLINPFVTRYYPAALRTTGISWSLGIGRLGAICGPLLGGLVLASSLGAGWNFYLFAVVAVLGAIAAALVPKSPTPSAISEPSSEQHR</sequence>
<evidence type="ECO:0000256" key="3">
    <source>
        <dbReference type="ARBA" id="ARBA00022989"/>
    </source>
</evidence>
<feature type="transmembrane region" description="Helical" evidence="5">
    <location>
        <begin position="290"/>
        <end position="308"/>
    </location>
</feature>
<feature type="transmembrane region" description="Helical" evidence="5">
    <location>
        <begin position="154"/>
        <end position="174"/>
    </location>
</feature>
<feature type="transmembrane region" description="Helical" evidence="5">
    <location>
        <begin position="66"/>
        <end position="85"/>
    </location>
</feature>
<comment type="subcellular location">
    <subcellularLocation>
        <location evidence="1">Cell membrane</location>
        <topology evidence="1">Multi-pass membrane protein</topology>
    </subcellularLocation>
</comment>
<dbReference type="CDD" id="cd17365">
    <property type="entry name" value="MFS_PcaK_like"/>
    <property type="match status" value="1"/>
</dbReference>
<feature type="domain" description="Major facilitator superfamily (MFS) profile" evidence="6">
    <location>
        <begin position="1"/>
        <end position="404"/>
    </location>
</feature>
<feature type="transmembrane region" description="Helical" evidence="5">
    <location>
        <begin position="125"/>
        <end position="148"/>
    </location>
</feature>
<feature type="transmembrane region" description="Helical" evidence="5">
    <location>
        <begin position="34"/>
        <end position="54"/>
    </location>
</feature>
<evidence type="ECO:0000259" key="6">
    <source>
        <dbReference type="PROSITE" id="PS50850"/>
    </source>
</evidence>
<keyword evidence="2 5" id="KW-0812">Transmembrane</keyword>
<evidence type="ECO:0000256" key="1">
    <source>
        <dbReference type="ARBA" id="ARBA00004651"/>
    </source>
</evidence>
<name>A0A255G1I5_9ACTN</name>
<dbReference type="AlphaFoldDB" id="A0A255G1I5"/>
<dbReference type="InterPro" id="IPR036259">
    <property type="entry name" value="MFS_trans_sf"/>
</dbReference>
<feature type="transmembrane region" description="Helical" evidence="5">
    <location>
        <begin position="91"/>
        <end position="113"/>
    </location>
</feature>
<dbReference type="Pfam" id="PF07690">
    <property type="entry name" value="MFS_1"/>
    <property type="match status" value="1"/>
</dbReference>
<feature type="transmembrane region" description="Helical" evidence="5">
    <location>
        <begin position="314"/>
        <end position="337"/>
    </location>
</feature>
<dbReference type="Proteomes" id="UP000215896">
    <property type="component" value="Unassembled WGS sequence"/>
</dbReference>
<dbReference type="EMBL" id="NMVO01000017">
    <property type="protein sequence ID" value="OYO09735.1"/>
    <property type="molecule type" value="Genomic_DNA"/>
</dbReference>
<dbReference type="Gene3D" id="1.20.1250.20">
    <property type="entry name" value="MFS general substrate transporter like domains"/>
    <property type="match status" value="1"/>
</dbReference>
<dbReference type="PROSITE" id="PS50850">
    <property type="entry name" value="MFS"/>
    <property type="match status" value="1"/>
</dbReference>
<keyword evidence="8" id="KW-1185">Reference proteome</keyword>
<gene>
    <name evidence="7" type="ORF">CGZ94_17465</name>
</gene>
<evidence type="ECO:0000256" key="4">
    <source>
        <dbReference type="ARBA" id="ARBA00023136"/>
    </source>
</evidence>
<evidence type="ECO:0000313" key="7">
    <source>
        <dbReference type="EMBL" id="OYO09735.1"/>
    </source>
</evidence>
<protein>
    <submittedName>
        <fullName evidence="7">MFS transporter</fullName>
    </submittedName>
</protein>
<evidence type="ECO:0000256" key="5">
    <source>
        <dbReference type="SAM" id="Phobius"/>
    </source>
</evidence>
<proteinExistence type="predicted"/>